<dbReference type="InterPro" id="IPR036634">
    <property type="entry name" value="PRD_sf"/>
</dbReference>
<dbReference type="InterPro" id="IPR050661">
    <property type="entry name" value="BglG_antiterminators"/>
</dbReference>
<protein>
    <submittedName>
        <fullName evidence="7">BglG family transcriptional antiterminator</fullName>
    </submittedName>
</protein>
<name>A0A4R3TBK5_9FIRM</name>
<dbReference type="CDD" id="cd00211">
    <property type="entry name" value="PTS_IIA_fru"/>
    <property type="match status" value="1"/>
</dbReference>
<dbReference type="InterPro" id="IPR007737">
    <property type="entry name" value="Mga_HTH"/>
</dbReference>
<dbReference type="AlphaFoldDB" id="A0A4R3TBK5"/>
<keyword evidence="3" id="KW-0010">Activator</keyword>
<evidence type="ECO:0000313" key="7">
    <source>
        <dbReference type="EMBL" id="TCU59233.1"/>
    </source>
</evidence>
<dbReference type="PANTHER" id="PTHR30185">
    <property type="entry name" value="CRYPTIC BETA-GLUCOSIDE BGL OPERON ANTITERMINATOR"/>
    <property type="match status" value="1"/>
</dbReference>
<proteinExistence type="predicted"/>
<feature type="domain" description="PRD" evidence="6">
    <location>
        <begin position="304"/>
        <end position="411"/>
    </location>
</feature>
<feature type="domain" description="PTS EIIA type-2" evidence="5">
    <location>
        <begin position="513"/>
        <end position="654"/>
    </location>
</feature>
<dbReference type="GO" id="GO:0006355">
    <property type="term" value="P:regulation of DNA-templated transcription"/>
    <property type="evidence" value="ECO:0007669"/>
    <property type="project" value="InterPro"/>
</dbReference>
<dbReference type="PANTHER" id="PTHR30185:SF18">
    <property type="entry name" value="TRANSCRIPTIONAL REGULATOR MTLR"/>
    <property type="match status" value="1"/>
</dbReference>
<keyword evidence="4" id="KW-0804">Transcription</keyword>
<dbReference type="SUPFAM" id="SSF55804">
    <property type="entry name" value="Phoshotransferase/anion transport protein"/>
    <property type="match status" value="1"/>
</dbReference>
<evidence type="ECO:0000259" key="6">
    <source>
        <dbReference type="PROSITE" id="PS51372"/>
    </source>
</evidence>
<dbReference type="PROSITE" id="PS51094">
    <property type="entry name" value="PTS_EIIA_TYPE_2"/>
    <property type="match status" value="1"/>
</dbReference>
<dbReference type="Gene3D" id="1.10.1790.10">
    <property type="entry name" value="PRD domain"/>
    <property type="match status" value="2"/>
</dbReference>
<dbReference type="SUPFAM" id="SSF63520">
    <property type="entry name" value="PTS-regulatory domain, PRD"/>
    <property type="match status" value="2"/>
</dbReference>
<organism evidence="7 8">
    <name type="scientific">Longicatena caecimuris</name>
    <dbReference type="NCBI Taxonomy" id="1796635"/>
    <lineage>
        <taxon>Bacteria</taxon>
        <taxon>Bacillati</taxon>
        <taxon>Bacillota</taxon>
        <taxon>Erysipelotrichia</taxon>
        <taxon>Erysipelotrichales</taxon>
        <taxon>Erysipelotrichaceae</taxon>
        <taxon>Longicatena</taxon>
    </lineage>
</organism>
<dbReference type="InterPro" id="IPR016152">
    <property type="entry name" value="PTrfase/Anion_transptr"/>
</dbReference>
<evidence type="ECO:0000256" key="2">
    <source>
        <dbReference type="ARBA" id="ARBA00023015"/>
    </source>
</evidence>
<evidence type="ECO:0000256" key="1">
    <source>
        <dbReference type="ARBA" id="ARBA00022737"/>
    </source>
</evidence>
<evidence type="ECO:0000313" key="8">
    <source>
        <dbReference type="Proteomes" id="UP000295773"/>
    </source>
</evidence>
<keyword evidence="1" id="KW-0677">Repeat</keyword>
<evidence type="ECO:0000256" key="3">
    <source>
        <dbReference type="ARBA" id="ARBA00023159"/>
    </source>
</evidence>
<feature type="domain" description="PRD" evidence="6">
    <location>
        <begin position="189"/>
        <end position="294"/>
    </location>
</feature>
<sequence>MKDAKTNYYVRQVLSILMDGDIVSTGKIASEIGLSEKSTRNKLSAIEDYLRDNDLGEICKKPRVGIWLEADEKQRSRIVRMLESSDEISVSYDAMERMMLTLKRLFRMLPNETMTTQQLANELYVSTPTVLKVIKECEEWLGRYHIVIVNERNRGLRMQYEENNYRVALKNLIMGKGDLEEIRKNMFYFFGNLDVNLIKKCIIETENEWNYRFTDDSFHEILIYCCLAYQRKDFNSHLRYDNEELELIQRYNEYPFTVAIFKKLHEKMHILVSNEEVVFLSIQIMCSKFIGRSELSETLGQVKQYDDKLIGFVNRMLDVIGNILDVDLLSDEKLKESLIFHLRPTIFRIRYGTPQSNSLVPFIKKEYKNVFRATWAISILFEETYGLQITEDELGYIVLYIQSAIERKTRQYRVCLLTDSSRGHAQLLVERLRKLVPEINEIRVEGIHDFKLEEQAEMDMIITPHTLPFHDKRIVEISNILSDGGILKLRSHMEELNLKTDDVPNPFSPICFPLFSPDLIFMNLDVKDKTELLIYLSQQMENKGFVTGKFCESVLEREKATTTSIGNGVSLPHGAQSEVNNSKVVIATLKNPILWNDDLVDVVFLLGFKMDTPDEVKRIQVFYKQYISLVETDEKVQKLKQMKSNVELYKYLIQ</sequence>
<gene>
    <name evidence="7" type="ORF">EDD61_11047</name>
</gene>
<dbReference type="Gene3D" id="3.40.930.10">
    <property type="entry name" value="Mannitol-specific EII, Chain A"/>
    <property type="match status" value="1"/>
</dbReference>
<evidence type="ECO:0000259" key="5">
    <source>
        <dbReference type="PROSITE" id="PS51094"/>
    </source>
</evidence>
<dbReference type="InterPro" id="IPR011608">
    <property type="entry name" value="PRD"/>
</dbReference>
<comment type="caution">
    <text evidence="7">The sequence shown here is derived from an EMBL/GenBank/DDBJ whole genome shotgun (WGS) entry which is preliminary data.</text>
</comment>
<dbReference type="Pfam" id="PF00359">
    <property type="entry name" value="PTS_EIIA_2"/>
    <property type="match status" value="1"/>
</dbReference>
<reference evidence="7 8" key="1">
    <citation type="submission" date="2019-03" db="EMBL/GenBank/DDBJ databases">
        <title>Genomic Encyclopedia of Type Strains, Phase IV (KMG-IV): sequencing the most valuable type-strain genomes for metagenomic binning, comparative biology and taxonomic classification.</title>
        <authorList>
            <person name="Goeker M."/>
        </authorList>
    </citation>
    <scope>NUCLEOTIDE SEQUENCE [LARGE SCALE GENOMIC DNA]</scope>
    <source>
        <strain evidence="7 8">DSM 29481</strain>
    </source>
</reference>
<dbReference type="Pfam" id="PF00874">
    <property type="entry name" value="PRD"/>
    <property type="match status" value="2"/>
</dbReference>
<dbReference type="CDD" id="cd05568">
    <property type="entry name" value="PTS_IIB_bgl_like"/>
    <property type="match status" value="1"/>
</dbReference>
<dbReference type="Pfam" id="PF05043">
    <property type="entry name" value="Mga"/>
    <property type="match status" value="1"/>
</dbReference>
<dbReference type="PROSITE" id="PS51372">
    <property type="entry name" value="PRD_2"/>
    <property type="match status" value="2"/>
</dbReference>
<keyword evidence="8" id="KW-1185">Reference proteome</keyword>
<dbReference type="EMBL" id="SMBP01000010">
    <property type="protein sequence ID" value="TCU59233.1"/>
    <property type="molecule type" value="Genomic_DNA"/>
</dbReference>
<dbReference type="Proteomes" id="UP000295773">
    <property type="component" value="Unassembled WGS sequence"/>
</dbReference>
<evidence type="ECO:0000256" key="4">
    <source>
        <dbReference type="ARBA" id="ARBA00023163"/>
    </source>
</evidence>
<dbReference type="InterPro" id="IPR002178">
    <property type="entry name" value="PTS_EIIA_type-2_dom"/>
</dbReference>
<accession>A0A4R3TBK5</accession>
<keyword evidence="2" id="KW-0805">Transcription regulation</keyword>